<dbReference type="AlphaFoldDB" id="A0A4R1JA06"/>
<dbReference type="GO" id="GO:0071281">
    <property type="term" value="P:cellular response to iron ion"/>
    <property type="evidence" value="ECO:0007669"/>
    <property type="project" value="TreeGrafter"/>
</dbReference>
<dbReference type="Gene3D" id="3.40.50.1980">
    <property type="entry name" value="Nitrogenase molybdenum iron protein domain"/>
    <property type="match status" value="2"/>
</dbReference>
<dbReference type="Proteomes" id="UP000295565">
    <property type="component" value="Unassembled WGS sequence"/>
</dbReference>
<protein>
    <submittedName>
        <fullName evidence="4">Iron complex transport system substrate-binding protein/vitamin B12 transport system substrate-binding protein</fullName>
    </submittedName>
</protein>
<dbReference type="Pfam" id="PF01497">
    <property type="entry name" value="Peripla_BP_2"/>
    <property type="match status" value="1"/>
</dbReference>
<dbReference type="SUPFAM" id="SSF53807">
    <property type="entry name" value="Helical backbone' metal receptor"/>
    <property type="match status" value="1"/>
</dbReference>
<dbReference type="NCBIfam" id="NF038402">
    <property type="entry name" value="TroA_like"/>
    <property type="match status" value="1"/>
</dbReference>
<evidence type="ECO:0000313" key="5">
    <source>
        <dbReference type="Proteomes" id="UP000295565"/>
    </source>
</evidence>
<comment type="caution">
    <text evidence="4">The sequence shown here is derived from an EMBL/GenBank/DDBJ whole genome shotgun (WGS) entry which is preliminary data.</text>
</comment>
<gene>
    <name evidence="4" type="ORF">EV690_3089</name>
</gene>
<feature type="signal peptide" evidence="2">
    <location>
        <begin position="1"/>
        <end position="26"/>
    </location>
</feature>
<evidence type="ECO:0000256" key="1">
    <source>
        <dbReference type="ARBA" id="ARBA00022729"/>
    </source>
</evidence>
<evidence type="ECO:0000256" key="2">
    <source>
        <dbReference type="SAM" id="SignalP"/>
    </source>
</evidence>
<dbReference type="PANTHER" id="PTHR30535:SF34">
    <property type="entry name" value="MOLYBDATE-BINDING PROTEIN MOLA"/>
    <property type="match status" value="1"/>
</dbReference>
<dbReference type="InterPro" id="IPR002491">
    <property type="entry name" value="ABC_transptr_periplasmic_BD"/>
</dbReference>
<evidence type="ECO:0000313" key="4">
    <source>
        <dbReference type="EMBL" id="TCK46939.1"/>
    </source>
</evidence>
<feature type="chain" id="PRO_5020888768" evidence="2">
    <location>
        <begin position="27"/>
        <end position="280"/>
    </location>
</feature>
<dbReference type="PROSITE" id="PS50983">
    <property type="entry name" value="FE_B12_PBP"/>
    <property type="match status" value="1"/>
</dbReference>
<organism evidence="4 5">
    <name type="scientific">Celerinatantimonas diazotrophica</name>
    <dbReference type="NCBI Taxonomy" id="412034"/>
    <lineage>
        <taxon>Bacteria</taxon>
        <taxon>Pseudomonadati</taxon>
        <taxon>Pseudomonadota</taxon>
        <taxon>Gammaproteobacteria</taxon>
        <taxon>Celerinatantimonadaceae</taxon>
        <taxon>Celerinatantimonas</taxon>
    </lineage>
</organism>
<accession>A0A4R1JA06</accession>
<dbReference type="InterPro" id="IPR054828">
    <property type="entry name" value="Vit_B12_bind_prot"/>
</dbReference>
<dbReference type="PANTHER" id="PTHR30535">
    <property type="entry name" value="VITAMIN B12-BINDING PROTEIN"/>
    <property type="match status" value="1"/>
</dbReference>
<proteinExistence type="predicted"/>
<feature type="domain" description="Fe/B12 periplasmic-binding" evidence="3">
    <location>
        <begin position="30"/>
        <end position="273"/>
    </location>
</feature>
<keyword evidence="5" id="KW-1185">Reference proteome</keyword>
<name>A0A4R1JA06_9GAMM</name>
<sequence>MSLHHHRLIKAVLLILLSACAQPVQARSERIISLAPNLTEFVYALGAGSDLVGVIAHSDYPKQAQHKPIIGNYQHLDIEKILSLKPTVILSWAAGNPSQQLAILRQFHIPIVDISPQHILQLPAITRKIGRAIGREQQAEVLAQQEQAQLDHFTKDYANKTKIRVFYQIWQHPLITISAKSWLNDALQLCGGTNIFANATTAYPQVNLEQVLSSQPQAIILSSRNKQGAKIWQQWNTPAKHHLILLNPDWISRFGPRLVKGIQQLCQQLNTLRLSKHDTP</sequence>
<dbReference type="InterPro" id="IPR050902">
    <property type="entry name" value="ABC_Transporter_SBP"/>
</dbReference>
<dbReference type="OrthoDB" id="6495095at2"/>
<reference evidence="4 5" key="1">
    <citation type="submission" date="2019-03" db="EMBL/GenBank/DDBJ databases">
        <title>Genomic Encyclopedia of Type Strains, Phase IV (KMG-IV): sequencing the most valuable type-strain genomes for metagenomic binning, comparative biology and taxonomic classification.</title>
        <authorList>
            <person name="Goeker M."/>
        </authorList>
    </citation>
    <scope>NUCLEOTIDE SEQUENCE [LARGE SCALE GENOMIC DNA]</scope>
    <source>
        <strain evidence="4 5">DSM 18577</strain>
    </source>
</reference>
<evidence type="ECO:0000259" key="3">
    <source>
        <dbReference type="PROSITE" id="PS50983"/>
    </source>
</evidence>
<dbReference type="CDD" id="cd01144">
    <property type="entry name" value="BtuF"/>
    <property type="match status" value="1"/>
</dbReference>
<dbReference type="EMBL" id="SMGD01000016">
    <property type="protein sequence ID" value="TCK46939.1"/>
    <property type="molecule type" value="Genomic_DNA"/>
</dbReference>
<keyword evidence="1 2" id="KW-0732">Signal</keyword>